<keyword evidence="1" id="KW-0812">Transmembrane</keyword>
<dbReference type="GeneID" id="71965146"/>
<accession>A0ABM7YDG0</accession>
<evidence type="ECO:0000313" key="4">
    <source>
        <dbReference type="EMBL" id="BDH79249.1"/>
    </source>
</evidence>
<evidence type="ECO:0000256" key="1">
    <source>
        <dbReference type="SAM" id="Phobius"/>
    </source>
</evidence>
<evidence type="ECO:0000259" key="2">
    <source>
        <dbReference type="Pfam" id="PF00534"/>
    </source>
</evidence>
<feature type="transmembrane region" description="Helical" evidence="1">
    <location>
        <begin position="73"/>
        <end position="94"/>
    </location>
</feature>
<dbReference type="CDD" id="cd03801">
    <property type="entry name" value="GT4_PimA-like"/>
    <property type="match status" value="1"/>
</dbReference>
<dbReference type="SUPFAM" id="SSF53756">
    <property type="entry name" value="UDP-Glycosyltransferase/glycogen phosphorylase"/>
    <property type="match status" value="1"/>
</dbReference>
<dbReference type="Pfam" id="PF13439">
    <property type="entry name" value="Glyco_transf_4"/>
    <property type="match status" value="1"/>
</dbReference>
<sequence>MRVLNVLMQNYIGGPQIRAVSVAKGLLDKGVETVICAPASDENPLKDYATKNGLEFESIFMPSLREFKGIKDVFINLIWILSIPLTIIHAVMIIKRRNIDLVHVNGILNFQATIAAYICNKKVVWHLMSSLYPAIIIRVMMPIIKKIADEIIVIAKGLAEYYMGASDEYTLIYEPVDLEVFNRNHISKDEIESLRSSLGLSPEDTVGVCVANINPVKGYEYLLRAVAKAVDTAPRFKFLIVGDVPASQKEYFKRLLELVKSLKIEDQVLFLGRMDNIAEILAVSDFFVLSSIAEGTPISIIEAMAMGKPIIATDVGAINEQVIHGRNGFLVPPASWEKLGDKIIEMVLNEDLRNSMGRESIKLVKKFSLDKCLEKHLKVYMS</sequence>
<keyword evidence="5" id="KW-1185">Reference proteome</keyword>
<proteinExistence type="predicted"/>
<keyword evidence="1" id="KW-1133">Transmembrane helix</keyword>
<dbReference type="RefSeq" id="WP_248565080.1">
    <property type="nucleotide sequence ID" value="NZ_AP025698.1"/>
</dbReference>
<dbReference type="InterPro" id="IPR028098">
    <property type="entry name" value="Glyco_trans_4-like_N"/>
</dbReference>
<protein>
    <submittedName>
        <fullName evidence="4">Glycosyl transferase group 1</fullName>
    </submittedName>
</protein>
<dbReference type="Pfam" id="PF00534">
    <property type="entry name" value="Glycos_transf_1"/>
    <property type="match status" value="1"/>
</dbReference>
<keyword evidence="1" id="KW-0472">Membrane</keyword>
<dbReference type="GO" id="GO:0016740">
    <property type="term" value="F:transferase activity"/>
    <property type="evidence" value="ECO:0007669"/>
    <property type="project" value="UniProtKB-KW"/>
</dbReference>
<dbReference type="EMBL" id="AP025698">
    <property type="protein sequence ID" value="BDH79249.1"/>
    <property type="molecule type" value="Genomic_DNA"/>
</dbReference>
<feature type="domain" description="Glycosyltransferase subfamily 4-like N-terminal" evidence="3">
    <location>
        <begin position="12"/>
        <end position="179"/>
    </location>
</feature>
<dbReference type="Gene3D" id="3.40.50.2000">
    <property type="entry name" value="Glycogen Phosphorylase B"/>
    <property type="match status" value="2"/>
</dbReference>
<dbReference type="PANTHER" id="PTHR12526">
    <property type="entry name" value="GLYCOSYLTRANSFERASE"/>
    <property type="match status" value="1"/>
</dbReference>
<reference evidence="4 5" key="1">
    <citation type="submission" date="2022-04" db="EMBL/GenBank/DDBJ databases">
        <title>Complete genome of Methanothermobacter tenebrarum strain RMAS.</title>
        <authorList>
            <person name="Nakamura K."/>
            <person name="Oshima K."/>
            <person name="Hattori M."/>
            <person name="Kamagata Y."/>
            <person name="Takamizawa K."/>
        </authorList>
    </citation>
    <scope>NUCLEOTIDE SEQUENCE [LARGE SCALE GENOMIC DNA]</scope>
    <source>
        <strain evidence="4 5">RMAS</strain>
    </source>
</reference>
<feature type="domain" description="Glycosyl transferase family 1" evidence="2">
    <location>
        <begin position="192"/>
        <end position="361"/>
    </location>
</feature>
<gene>
    <name evidence="4" type="ORF">MTTB_06280</name>
</gene>
<dbReference type="InterPro" id="IPR001296">
    <property type="entry name" value="Glyco_trans_1"/>
</dbReference>
<evidence type="ECO:0000313" key="5">
    <source>
        <dbReference type="Proteomes" id="UP000831817"/>
    </source>
</evidence>
<evidence type="ECO:0000259" key="3">
    <source>
        <dbReference type="Pfam" id="PF13439"/>
    </source>
</evidence>
<name>A0ABM7YDG0_9EURY</name>
<organism evidence="4 5">
    <name type="scientific">Methanothermobacter tenebrarum</name>
    <dbReference type="NCBI Taxonomy" id="680118"/>
    <lineage>
        <taxon>Archaea</taxon>
        <taxon>Methanobacteriati</taxon>
        <taxon>Methanobacteriota</taxon>
        <taxon>Methanomada group</taxon>
        <taxon>Methanobacteria</taxon>
        <taxon>Methanobacteriales</taxon>
        <taxon>Methanobacteriaceae</taxon>
        <taxon>Methanothermobacter</taxon>
    </lineage>
</organism>
<keyword evidence="4" id="KW-0808">Transferase</keyword>
<dbReference type="Proteomes" id="UP000831817">
    <property type="component" value="Chromosome"/>
</dbReference>